<evidence type="ECO:0000313" key="2">
    <source>
        <dbReference type="Proteomes" id="UP000268014"/>
    </source>
</evidence>
<dbReference type="Proteomes" id="UP000268014">
    <property type="component" value="Unassembled WGS sequence"/>
</dbReference>
<protein>
    <submittedName>
        <fullName evidence="1">Uncharacterized protein</fullName>
    </submittedName>
</protein>
<dbReference type="AlphaFoldDB" id="A0A3P7UJ83"/>
<reference evidence="1 2" key="1">
    <citation type="submission" date="2018-11" db="EMBL/GenBank/DDBJ databases">
        <authorList>
            <consortium name="Pathogen Informatics"/>
        </authorList>
    </citation>
    <scope>NUCLEOTIDE SEQUENCE [LARGE SCALE GENOMIC DNA]</scope>
    <source>
        <strain evidence="1 2">MHpl1</strain>
    </source>
</reference>
<gene>
    <name evidence="1" type="ORF">HPLM_LOCUS8404</name>
</gene>
<accession>A0A3P7UJ83</accession>
<evidence type="ECO:0000313" key="1">
    <source>
        <dbReference type="EMBL" id="VDO34776.1"/>
    </source>
</evidence>
<keyword evidence="2" id="KW-1185">Reference proteome</keyword>
<dbReference type="EMBL" id="UZAF01016856">
    <property type="protein sequence ID" value="VDO34776.1"/>
    <property type="molecule type" value="Genomic_DNA"/>
</dbReference>
<name>A0A3P7UJ83_HAEPC</name>
<organism evidence="1 2">
    <name type="scientific">Haemonchus placei</name>
    <name type="common">Barber's pole worm</name>
    <dbReference type="NCBI Taxonomy" id="6290"/>
    <lineage>
        <taxon>Eukaryota</taxon>
        <taxon>Metazoa</taxon>
        <taxon>Ecdysozoa</taxon>
        <taxon>Nematoda</taxon>
        <taxon>Chromadorea</taxon>
        <taxon>Rhabditida</taxon>
        <taxon>Rhabditina</taxon>
        <taxon>Rhabditomorpha</taxon>
        <taxon>Strongyloidea</taxon>
        <taxon>Trichostrongylidae</taxon>
        <taxon>Haemonchus</taxon>
    </lineage>
</organism>
<sequence>MSDDTREMNAILIPWHSMSLFSIDFLFLKTFLRQAFPLLDSSSQVTKWSGNGKASALQHRCTIATKSSL</sequence>
<proteinExistence type="predicted"/>